<organism evidence="5 6">
    <name type="scientific">Hydra vulgaris</name>
    <name type="common">Hydra</name>
    <name type="synonym">Hydra attenuata</name>
    <dbReference type="NCBI Taxonomy" id="6087"/>
    <lineage>
        <taxon>Eukaryota</taxon>
        <taxon>Metazoa</taxon>
        <taxon>Cnidaria</taxon>
        <taxon>Hydrozoa</taxon>
        <taxon>Hydroidolina</taxon>
        <taxon>Anthoathecata</taxon>
        <taxon>Aplanulata</taxon>
        <taxon>Hydridae</taxon>
        <taxon>Hydra</taxon>
    </lineage>
</organism>
<dbReference type="InterPro" id="IPR036465">
    <property type="entry name" value="vWFA_dom_sf"/>
</dbReference>
<evidence type="ECO:0000256" key="2">
    <source>
        <dbReference type="ARBA" id="ARBA00023008"/>
    </source>
</evidence>
<feature type="domain" description="Tyrosinase copper-binding" evidence="4">
    <location>
        <begin position="245"/>
        <end position="460"/>
    </location>
</feature>
<dbReference type="SUPFAM" id="SSF53300">
    <property type="entry name" value="vWA-like"/>
    <property type="match status" value="1"/>
</dbReference>
<reference evidence="5" key="1">
    <citation type="submission" date="2025-05" db="UniProtKB">
        <authorList>
            <consortium name="RefSeq"/>
        </authorList>
    </citation>
    <scope>NUCLEOTIDE SEQUENCE [LARGE SCALE GENOMIC DNA]</scope>
</reference>
<protein>
    <submittedName>
        <fullName evidence="6">Uncharacterized protein LOC100199661 isoform X2</fullName>
    </submittedName>
</protein>
<dbReference type="InterPro" id="IPR050316">
    <property type="entry name" value="Tyrosinase/Hemocyanin"/>
</dbReference>
<keyword evidence="2" id="KW-0186">Copper</keyword>
<feature type="signal peptide" evidence="3">
    <location>
        <begin position="1"/>
        <end position="18"/>
    </location>
</feature>
<dbReference type="InterPro" id="IPR008922">
    <property type="entry name" value="Di-copper_centre_dom_sf"/>
</dbReference>
<dbReference type="PANTHER" id="PTHR11474:SF126">
    <property type="entry name" value="TYROSINASE-LIKE PROTEIN TYR-1-RELATED"/>
    <property type="match status" value="1"/>
</dbReference>
<dbReference type="InterPro" id="IPR002227">
    <property type="entry name" value="Tyrosinase_Cu-bd"/>
</dbReference>
<evidence type="ECO:0000259" key="4">
    <source>
        <dbReference type="Pfam" id="PF00264"/>
    </source>
</evidence>
<dbReference type="PRINTS" id="PR00092">
    <property type="entry name" value="TYROSINASE"/>
</dbReference>
<proteinExistence type="predicted"/>
<dbReference type="RefSeq" id="XP_065644294.1">
    <property type="nucleotide sequence ID" value="XM_065788222.1"/>
</dbReference>
<accession>A0ABM4B637</accession>
<gene>
    <name evidence="6" type="primary">LOC100199661</name>
</gene>
<evidence type="ECO:0000313" key="6">
    <source>
        <dbReference type="RefSeq" id="XP_065644294.1"/>
    </source>
</evidence>
<dbReference type="Pfam" id="PF00264">
    <property type="entry name" value="Tyrosinase"/>
    <property type="match status" value="1"/>
</dbReference>
<reference evidence="6" key="2">
    <citation type="submission" date="2025-08" db="UniProtKB">
        <authorList>
            <consortium name="RefSeq"/>
        </authorList>
    </citation>
    <scope>IDENTIFICATION</scope>
</reference>
<evidence type="ECO:0000256" key="1">
    <source>
        <dbReference type="ARBA" id="ARBA00022723"/>
    </source>
</evidence>
<dbReference type="Gene3D" id="1.10.1280.10">
    <property type="entry name" value="Di-copper center containing domain from catechol oxidase"/>
    <property type="match status" value="1"/>
</dbReference>
<keyword evidence="5" id="KW-1185">Reference proteome</keyword>
<feature type="chain" id="PRO_5045670791" evidence="3">
    <location>
        <begin position="19"/>
        <end position="508"/>
    </location>
</feature>
<dbReference type="PANTHER" id="PTHR11474">
    <property type="entry name" value="TYROSINASE FAMILY MEMBER"/>
    <property type="match status" value="1"/>
</dbReference>
<keyword evidence="1" id="KW-0479">Metal-binding</keyword>
<name>A0ABM4B637_HYDVU</name>
<dbReference type="GeneID" id="100199661"/>
<sequence length="508" mass="59268">MLILVIVLTLHFFGKLEAANSFERRNIVLATNFDSSNSFGKLLVSDLLSKLPLDKYRVSLYSTNGVFQQFFDFQSRACLLKVLSNKQPKQTSLTNALKQAMQEIESSFNDEKHFFVIVTDTFLDESTVEFLKSIHRSSLNEGIYILQIGKVIQTYFRKEDGFSWISINSTTIINNLPFIQANRQSCSKNYLLQLDECSRRCDCVDGKLVNCRRVRREFSSMSREERDLYLNTIKEFSVNPKYVQTYEKFIMLHQKYFWSGIHEAKQFYPWHRSYILKFESLLRVIDCRVTLPFWNWAYFSNSVWKSTPTHHMWDIYGGFGGDGAKSIGYCVTEGIFSLNNWKTSKFEDRKTVILETCRVNQEESSESVKCIETANIPFLNKCLRRRFNGNVPNISSIFHVINNLLPNEFPSFERVVRNNWHNTIHKAIGGHMGTEYASYSPEFWSHHAMLDGLWFEWQKKCAKCVYSGYPGKSEYLIGSKQYRHDYINSLKLGECGIKVVYDPIFVTN</sequence>
<dbReference type="Proteomes" id="UP001652625">
    <property type="component" value="Chromosome 01"/>
</dbReference>
<evidence type="ECO:0000313" key="5">
    <source>
        <dbReference type="Proteomes" id="UP001652625"/>
    </source>
</evidence>
<evidence type="ECO:0000256" key="3">
    <source>
        <dbReference type="SAM" id="SignalP"/>
    </source>
</evidence>
<keyword evidence="3" id="KW-0732">Signal</keyword>
<dbReference type="SUPFAM" id="SSF48056">
    <property type="entry name" value="Di-copper centre-containing domain"/>
    <property type="match status" value="1"/>
</dbReference>